<dbReference type="InterPro" id="IPR039422">
    <property type="entry name" value="MarR/SlyA-like"/>
</dbReference>
<dbReference type="PANTHER" id="PTHR33164">
    <property type="entry name" value="TRANSCRIPTIONAL REGULATOR, MARR FAMILY"/>
    <property type="match status" value="1"/>
</dbReference>
<reference evidence="3 4" key="1">
    <citation type="submission" date="2023-02" db="EMBL/GenBank/DDBJ databases">
        <title>Streptomyces sp. SCA4-21 with antifungal activity against Fusarium oxysporum f. sp. cubense, Streptomyces sp. SCA2-17 with antifungal activity against Fusarium oxysporum f. sp. cubense.</title>
        <authorList>
            <person name="Qi D."/>
        </authorList>
    </citation>
    <scope>NUCLEOTIDE SEQUENCE [LARGE SCALE GENOMIC DNA]</scope>
    <source>
        <strain evidence="3 4">SCA4-21</strain>
    </source>
</reference>
<feature type="domain" description="HTH marR-type" evidence="2">
    <location>
        <begin position="31"/>
        <end position="167"/>
    </location>
</feature>
<organism evidence="3 4">
    <name type="scientific">Streptomyces luomodiensis</name>
    <dbReference type="NCBI Taxonomy" id="3026192"/>
    <lineage>
        <taxon>Bacteria</taxon>
        <taxon>Bacillati</taxon>
        <taxon>Actinomycetota</taxon>
        <taxon>Actinomycetes</taxon>
        <taxon>Kitasatosporales</taxon>
        <taxon>Streptomycetaceae</taxon>
        <taxon>Streptomyces</taxon>
    </lineage>
</organism>
<dbReference type="RefSeq" id="WP_311035103.1">
    <property type="nucleotide sequence ID" value="NZ_CP117522.1"/>
</dbReference>
<dbReference type="PROSITE" id="PS50995">
    <property type="entry name" value="HTH_MARR_2"/>
    <property type="match status" value="1"/>
</dbReference>
<dbReference type="Gene3D" id="1.10.10.10">
    <property type="entry name" value="Winged helix-like DNA-binding domain superfamily/Winged helix DNA-binding domain"/>
    <property type="match status" value="1"/>
</dbReference>
<dbReference type="InterPro" id="IPR000835">
    <property type="entry name" value="HTH_MarR-typ"/>
</dbReference>
<accession>A0ABY9UTD1</accession>
<keyword evidence="4" id="KW-1185">Reference proteome</keyword>
<sequence length="185" mass="18805">MRNTDRAASGGGKGDGGAPGGRGVAGATRVAAGLGGLLGPLRRAVLRATRNAEGLPDLPEAQIELLRALSSAPDGLSPGAAANRLRVAPSTVSNLVRTMSAARLVDRIRPEHDHRTVVLTASADALQLLERYDRASTAALTRVVEELPEADRLALDQALPALDRLVAALEAGAGAGAEAGDDASI</sequence>
<proteinExistence type="predicted"/>
<protein>
    <submittedName>
        <fullName evidence="3">MarR family transcriptional regulator</fullName>
    </submittedName>
</protein>
<dbReference type="Pfam" id="PF12802">
    <property type="entry name" value="MarR_2"/>
    <property type="match status" value="1"/>
</dbReference>
<dbReference type="PANTHER" id="PTHR33164:SF104">
    <property type="entry name" value="TRANSCRIPTIONAL REGULATORY PROTEIN"/>
    <property type="match status" value="1"/>
</dbReference>
<feature type="region of interest" description="Disordered" evidence="1">
    <location>
        <begin position="1"/>
        <end position="23"/>
    </location>
</feature>
<dbReference type="SUPFAM" id="SSF46785">
    <property type="entry name" value="Winged helix' DNA-binding domain"/>
    <property type="match status" value="1"/>
</dbReference>
<dbReference type="EMBL" id="CP117522">
    <property type="protein sequence ID" value="WNE95810.1"/>
    <property type="molecule type" value="Genomic_DNA"/>
</dbReference>
<dbReference type="Proteomes" id="UP001305606">
    <property type="component" value="Chromosome"/>
</dbReference>
<evidence type="ECO:0000313" key="3">
    <source>
        <dbReference type="EMBL" id="WNE95810.1"/>
    </source>
</evidence>
<feature type="compositionally biased region" description="Gly residues" evidence="1">
    <location>
        <begin position="9"/>
        <end position="23"/>
    </location>
</feature>
<dbReference type="InterPro" id="IPR036388">
    <property type="entry name" value="WH-like_DNA-bd_sf"/>
</dbReference>
<name>A0ABY9UTD1_9ACTN</name>
<evidence type="ECO:0000313" key="4">
    <source>
        <dbReference type="Proteomes" id="UP001305606"/>
    </source>
</evidence>
<evidence type="ECO:0000256" key="1">
    <source>
        <dbReference type="SAM" id="MobiDB-lite"/>
    </source>
</evidence>
<gene>
    <name evidence="3" type="ORF">PS467_10950</name>
</gene>
<dbReference type="InterPro" id="IPR036390">
    <property type="entry name" value="WH_DNA-bd_sf"/>
</dbReference>
<dbReference type="SMART" id="SM00347">
    <property type="entry name" value="HTH_MARR"/>
    <property type="match status" value="1"/>
</dbReference>
<evidence type="ECO:0000259" key="2">
    <source>
        <dbReference type="PROSITE" id="PS50995"/>
    </source>
</evidence>